<proteinExistence type="predicted"/>
<evidence type="ECO:0000313" key="2">
    <source>
        <dbReference type="EMBL" id="HDS10421.1"/>
    </source>
</evidence>
<accession>A0A7C1E9F5</accession>
<dbReference type="AlphaFoldDB" id="A0A7C1E9F5"/>
<evidence type="ECO:0000256" key="1">
    <source>
        <dbReference type="SAM" id="Phobius"/>
    </source>
</evidence>
<dbReference type="EMBL" id="DSDY01000067">
    <property type="protein sequence ID" value="HDS10421.1"/>
    <property type="molecule type" value="Genomic_DNA"/>
</dbReference>
<reference evidence="2" key="1">
    <citation type="journal article" date="2020" name="mSystems">
        <title>Genome- and Community-Level Interaction Insights into Carbon Utilization and Element Cycling Functions of Hydrothermarchaeota in Hydrothermal Sediment.</title>
        <authorList>
            <person name="Zhou Z."/>
            <person name="Liu Y."/>
            <person name="Xu W."/>
            <person name="Pan J."/>
            <person name="Luo Z.H."/>
            <person name="Li M."/>
        </authorList>
    </citation>
    <scope>NUCLEOTIDE SEQUENCE [LARGE SCALE GENOMIC DNA]</scope>
    <source>
        <strain evidence="2">SpSt-123</strain>
    </source>
</reference>
<keyword evidence="1" id="KW-1133">Transmembrane helix</keyword>
<keyword evidence="1" id="KW-0472">Membrane</keyword>
<sequence length="96" mass="10525">MHLPFVTPQGKLLLAKGLAGALTGLLASYLYPSRLNGFQTFYLVVVIYVLVSMALTGLARKANPPVAVGLYAMFKGIMTFFFSMYLTMLSVYIYAS</sequence>
<keyword evidence="1" id="KW-0812">Transmembrane</keyword>
<feature type="transmembrane region" description="Helical" evidence="1">
    <location>
        <begin position="12"/>
        <end position="31"/>
    </location>
</feature>
<organism evidence="2">
    <name type="scientific">Fervidicoccus fontis</name>
    <dbReference type="NCBI Taxonomy" id="683846"/>
    <lineage>
        <taxon>Archaea</taxon>
        <taxon>Thermoproteota</taxon>
        <taxon>Thermoprotei</taxon>
        <taxon>Fervidicoccales</taxon>
        <taxon>Fervidicoccaceae</taxon>
        <taxon>Fervidicoccus</taxon>
    </lineage>
</organism>
<comment type="caution">
    <text evidence="2">The sequence shown here is derived from an EMBL/GenBank/DDBJ whole genome shotgun (WGS) entry which is preliminary data.</text>
</comment>
<protein>
    <submittedName>
        <fullName evidence="2">Uncharacterized protein</fullName>
    </submittedName>
</protein>
<gene>
    <name evidence="2" type="ORF">ENO04_02180</name>
</gene>
<feature type="transmembrane region" description="Helical" evidence="1">
    <location>
        <begin position="37"/>
        <end position="58"/>
    </location>
</feature>
<feature type="transmembrane region" description="Helical" evidence="1">
    <location>
        <begin position="70"/>
        <end position="95"/>
    </location>
</feature>
<name>A0A7C1E9F5_9CREN</name>